<dbReference type="InterPro" id="IPR038745">
    <property type="entry name" value="AT4G37440-like"/>
</dbReference>
<organism evidence="2 3">
    <name type="scientific">Platanthera zijinensis</name>
    <dbReference type="NCBI Taxonomy" id="2320716"/>
    <lineage>
        <taxon>Eukaryota</taxon>
        <taxon>Viridiplantae</taxon>
        <taxon>Streptophyta</taxon>
        <taxon>Embryophyta</taxon>
        <taxon>Tracheophyta</taxon>
        <taxon>Spermatophyta</taxon>
        <taxon>Magnoliopsida</taxon>
        <taxon>Liliopsida</taxon>
        <taxon>Asparagales</taxon>
        <taxon>Orchidaceae</taxon>
        <taxon>Orchidoideae</taxon>
        <taxon>Orchideae</taxon>
        <taxon>Orchidinae</taxon>
        <taxon>Platanthera</taxon>
    </lineage>
</organism>
<evidence type="ECO:0000256" key="1">
    <source>
        <dbReference type="SAM" id="MobiDB-lite"/>
    </source>
</evidence>
<dbReference type="CDD" id="cd11650">
    <property type="entry name" value="AT4G37440_like"/>
    <property type="match status" value="1"/>
</dbReference>
<dbReference type="PANTHER" id="PTHR34057:SF1">
    <property type="entry name" value="ELONGATION FACTOR"/>
    <property type="match status" value="1"/>
</dbReference>
<dbReference type="AlphaFoldDB" id="A0AAP0B8K2"/>
<dbReference type="EMBL" id="JBBWWQ010000013">
    <property type="protein sequence ID" value="KAK8933592.1"/>
    <property type="molecule type" value="Genomic_DNA"/>
</dbReference>
<keyword evidence="3" id="KW-1185">Reference proteome</keyword>
<feature type="region of interest" description="Disordered" evidence="1">
    <location>
        <begin position="383"/>
        <end position="460"/>
    </location>
</feature>
<evidence type="ECO:0000313" key="3">
    <source>
        <dbReference type="Proteomes" id="UP001418222"/>
    </source>
</evidence>
<proteinExistence type="predicted"/>
<dbReference type="Proteomes" id="UP001418222">
    <property type="component" value="Unassembled WGS sequence"/>
</dbReference>
<feature type="region of interest" description="Disordered" evidence="1">
    <location>
        <begin position="491"/>
        <end position="513"/>
    </location>
</feature>
<accession>A0AAP0B8K2</accession>
<comment type="caution">
    <text evidence="2">The sequence shown here is derived from an EMBL/GenBank/DDBJ whole genome shotgun (WGS) entry which is preliminary data.</text>
</comment>
<evidence type="ECO:0000313" key="2">
    <source>
        <dbReference type="EMBL" id="KAK8933592.1"/>
    </source>
</evidence>
<protein>
    <submittedName>
        <fullName evidence="2">Uncharacterized protein</fullName>
    </submittedName>
</protein>
<dbReference type="PANTHER" id="PTHR34057">
    <property type="entry name" value="ELONGATION FACTOR"/>
    <property type="match status" value="1"/>
</dbReference>
<feature type="compositionally biased region" description="Acidic residues" evidence="1">
    <location>
        <begin position="495"/>
        <end position="504"/>
    </location>
</feature>
<reference evidence="2 3" key="1">
    <citation type="journal article" date="2022" name="Nat. Plants">
        <title>Genomes of leafy and leafless Platanthera orchids illuminate the evolution of mycoheterotrophy.</title>
        <authorList>
            <person name="Li M.H."/>
            <person name="Liu K.W."/>
            <person name="Li Z."/>
            <person name="Lu H.C."/>
            <person name="Ye Q.L."/>
            <person name="Zhang D."/>
            <person name="Wang J.Y."/>
            <person name="Li Y.F."/>
            <person name="Zhong Z.M."/>
            <person name="Liu X."/>
            <person name="Yu X."/>
            <person name="Liu D.K."/>
            <person name="Tu X.D."/>
            <person name="Liu B."/>
            <person name="Hao Y."/>
            <person name="Liao X.Y."/>
            <person name="Jiang Y.T."/>
            <person name="Sun W.H."/>
            <person name="Chen J."/>
            <person name="Chen Y.Q."/>
            <person name="Ai Y."/>
            <person name="Zhai J.W."/>
            <person name="Wu S.S."/>
            <person name="Zhou Z."/>
            <person name="Hsiao Y.Y."/>
            <person name="Wu W.L."/>
            <person name="Chen Y.Y."/>
            <person name="Lin Y.F."/>
            <person name="Hsu J.L."/>
            <person name="Li C.Y."/>
            <person name="Wang Z.W."/>
            <person name="Zhao X."/>
            <person name="Zhong W.Y."/>
            <person name="Ma X.K."/>
            <person name="Ma L."/>
            <person name="Huang J."/>
            <person name="Chen G.Z."/>
            <person name="Huang M.Z."/>
            <person name="Huang L."/>
            <person name="Peng D.H."/>
            <person name="Luo Y.B."/>
            <person name="Zou S.Q."/>
            <person name="Chen S.P."/>
            <person name="Lan S."/>
            <person name="Tsai W.C."/>
            <person name="Van de Peer Y."/>
            <person name="Liu Z.J."/>
        </authorList>
    </citation>
    <scope>NUCLEOTIDE SEQUENCE [LARGE SCALE GENOMIC DNA]</scope>
    <source>
        <strain evidence="2">Lor287</strain>
    </source>
</reference>
<feature type="compositionally biased region" description="Basic residues" evidence="1">
    <location>
        <begin position="445"/>
        <end position="456"/>
    </location>
</feature>
<gene>
    <name evidence="2" type="ORF">KSP39_PZI015953</name>
</gene>
<feature type="compositionally biased region" description="Basic and acidic residues" evidence="1">
    <location>
        <begin position="384"/>
        <end position="400"/>
    </location>
</feature>
<name>A0AAP0B8K2_9ASPA</name>
<sequence length="513" mass="56906">MGAKHLLCTNTYDDSEKNHDVNVVGCKEGDSTVIIKAEDPGADTTEQSSSYGDSFSGSDTGLKIMTSDFEVESPARSPNDHSHAFDGPDRLFKKKKVTPHWRKFISPLMWRCQWLELRMNELSSHASRYDKELAAYRHEKQLHVKAIDQNDTARSVPLTPQRFKKPAMKRRKRRRNEDSINIFSYMANHNIFSYYENKKCETEGYSIDDDFSDQADDSTRGNRDYLWALDFRDGDHSLEQILLNIEALQSRVLKIKTRLSQMISKNIRDAVLGCGLMGDQPVSSAQSPSCSLGYNRYQIRAGAPNTPAYHGEFEIDGMILPGSAVSSSGDAPDLDIIESTLGFFAGADGPLNPNQLQEFCKDNSDDVLINNLAADEELQNFEAIRVREKPNEPKTIKEPNSDDESTGPAPAPAPAHGHVSMSSDPSDQGPERERLFAPQQPLCTGKRRGRKPKRRRCGGDSVADWKIERLQKKRRLPTAAVVVGCGCMGGGGWAEEGEVADGDEGSPSAGPIH</sequence>